<evidence type="ECO:0000256" key="1">
    <source>
        <dbReference type="SAM" id="MobiDB-lite"/>
    </source>
</evidence>
<dbReference type="EMBL" id="JADOGI010000198">
    <property type="protein sequence ID" value="MBF8192203.1"/>
    <property type="molecule type" value="Genomic_DNA"/>
</dbReference>
<keyword evidence="4" id="KW-1185">Reference proteome</keyword>
<reference evidence="3" key="1">
    <citation type="submission" date="2020-11" db="EMBL/GenBank/DDBJ databases">
        <title>Whole-genome analyses of Nonomuraea sp. K274.</title>
        <authorList>
            <person name="Veyisoglu A."/>
        </authorList>
    </citation>
    <scope>NUCLEOTIDE SEQUENCE</scope>
    <source>
        <strain evidence="3">K274</strain>
    </source>
</reference>
<dbReference type="RefSeq" id="WP_195901105.1">
    <property type="nucleotide sequence ID" value="NZ_JADOGI010000198.1"/>
</dbReference>
<evidence type="ECO:0000313" key="3">
    <source>
        <dbReference type="EMBL" id="MBF8192203.1"/>
    </source>
</evidence>
<accession>A0A931F5J3</accession>
<organism evidence="3 4">
    <name type="scientific">Nonomuraea cypriaca</name>
    <dbReference type="NCBI Taxonomy" id="1187855"/>
    <lineage>
        <taxon>Bacteria</taxon>
        <taxon>Bacillati</taxon>
        <taxon>Actinomycetota</taxon>
        <taxon>Actinomycetes</taxon>
        <taxon>Streptosporangiales</taxon>
        <taxon>Streptosporangiaceae</taxon>
        <taxon>Nonomuraea</taxon>
    </lineage>
</organism>
<protein>
    <submittedName>
        <fullName evidence="3">Uncharacterized protein</fullName>
    </submittedName>
</protein>
<evidence type="ECO:0000256" key="2">
    <source>
        <dbReference type="SAM" id="Phobius"/>
    </source>
</evidence>
<gene>
    <name evidence="3" type="ORF">ITP53_42300</name>
</gene>
<proteinExistence type="predicted"/>
<feature type="transmembrane region" description="Helical" evidence="2">
    <location>
        <begin position="67"/>
        <end position="86"/>
    </location>
</feature>
<dbReference type="Proteomes" id="UP000605361">
    <property type="component" value="Unassembled WGS sequence"/>
</dbReference>
<evidence type="ECO:0000313" key="4">
    <source>
        <dbReference type="Proteomes" id="UP000605361"/>
    </source>
</evidence>
<comment type="caution">
    <text evidence="3">The sequence shown here is derived from an EMBL/GenBank/DDBJ whole genome shotgun (WGS) entry which is preliminary data.</text>
</comment>
<keyword evidence="2" id="KW-1133">Transmembrane helix</keyword>
<feature type="region of interest" description="Disordered" evidence="1">
    <location>
        <begin position="22"/>
        <end position="61"/>
    </location>
</feature>
<sequence length="338" mass="36104">MPHGDDLDARFDALVGQIDAEQRRRMRAAAKSGARAARRDPSDQRPSPVPGQDGPWAEPPRRGGRTWLAIAAITALIAAAGVAVTVRPDLLAGGGPVPEETMPVLAAPILAADPFAGSPAADYADGVKGFVMPEAKALGGLSKEDVAKGLERTRDLLAAAYLDEKTLLGGYPDAFVKALDQQQRGWFRDGLDDAEGPTRNLVNSLAPKTAELITDVIKVKGEVTLGTFEEDGWRGVEVTLNHLIVYALQRPGQPRTATRLVTHSSGRVHLYRDSDRLIVWVEELGASATPARCDVEDGFIHPYYEDSAPDEVVVSGPPSDPYVLEDEPGDGCEASQST</sequence>
<dbReference type="AlphaFoldDB" id="A0A931F5J3"/>
<feature type="region of interest" description="Disordered" evidence="1">
    <location>
        <begin position="309"/>
        <end position="338"/>
    </location>
</feature>
<keyword evidence="2" id="KW-0812">Transmembrane</keyword>
<name>A0A931F5J3_9ACTN</name>
<keyword evidence="2" id="KW-0472">Membrane</keyword>